<dbReference type="Proteomes" id="UP001055072">
    <property type="component" value="Unassembled WGS sequence"/>
</dbReference>
<accession>A0ACB8U8I8</accession>
<evidence type="ECO:0000313" key="2">
    <source>
        <dbReference type="Proteomes" id="UP001055072"/>
    </source>
</evidence>
<protein>
    <submittedName>
        <fullName evidence="1">Uncharacterized protein</fullName>
    </submittedName>
</protein>
<name>A0ACB8U8I8_9APHY</name>
<reference evidence="1" key="1">
    <citation type="journal article" date="2021" name="Environ. Microbiol.">
        <title>Gene family expansions and transcriptome signatures uncover fungal adaptations to wood decay.</title>
        <authorList>
            <person name="Hage H."/>
            <person name="Miyauchi S."/>
            <person name="Viragh M."/>
            <person name="Drula E."/>
            <person name="Min B."/>
            <person name="Chaduli D."/>
            <person name="Navarro D."/>
            <person name="Favel A."/>
            <person name="Norest M."/>
            <person name="Lesage-Meessen L."/>
            <person name="Balint B."/>
            <person name="Merenyi Z."/>
            <person name="de Eugenio L."/>
            <person name="Morin E."/>
            <person name="Martinez A.T."/>
            <person name="Baldrian P."/>
            <person name="Stursova M."/>
            <person name="Martinez M.J."/>
            <person name="Novotny C."/>
            <person name="Magnuson J.K."/>
            <person name="Spatafora J.W."/>
            <person name="Maurice S."/>
            <person name="Pangilinan J."/>
            <person name="Andreopoulos W."/>
            <person name="LaButti K."/>
            <person name="Hundley H."/>
            <person name="Na H."/>
            <person name="Kuo A."/>
            <person name="Barry K."/>
            <person name="Lipzen A."/>
            <person name="Henrissat B."/>
            <person name="Riley R."/>
            <person name="Ahrendt S."/>
            <person name="Nagy L.G."/>
            <person name="Grigoriev I.V."/>
            <person name="Martin F."/>
            <person name="Rosso M.N."/>
        </authorList>
    </citation>
    <scope>NUCLEOTIDE SEQUENCE</scope>
    <source>
        <strain evidence="1">CBS 384.51</strain>
    </source>
</reference>
<gene>
    <name evidence="1" type="ORF">BDY19DRAFT_725267</name>
</gene>
<dbReference type="EMBL" id="MU274907">
    <property type="protein sequence ID" value="KAI0090658.1"/>
    <property type="molecule type" value="Genomic_DNA"/>
</dbReference>
<keyword evidence="2" id="KW-1185">Reference proteome</keyword>
<proteinExistence type="predicted"/>
<comment type="caution">
    <text evidence="1">The sequence shown here is derived from an EMBL/GenBank/DDBJ whole genome shotgun (WGS) entry which is preliminary data.</text>
</comment>
<evidence type="ECO:0000313" key="1">
    <source>
        <dbReference type="EMBL" id="KAI0090658.1"/>
    </source>
</evidence>
<organism evidence="1 2">
    <name type="scientific">Irpex rosettiformis</name>
    <dbReference type="NCBI Taxonomy" id="378272"/>
    <lineage>
        <taxon>Eukaryota</taxon>
        <taxon>Fungi</taxon>
        <taxon>Dikarya</taxon>
        <taxon>Basidiomycota</taxon>
        <taxon>Agaricomycotina</taxon>
        <taxon>Agaricomycetes</taxon>
        <taxon>Polyporales</taxon>
        <taxon>Irpicaceae</taxon>
        <taxon>Irpex</taxon>
    </lineage>
</organism>
<sequence>MFSREVRRRAADSTSKLIHSSSTLRPRLLTISRPSLCIRSHSNMSDSQPKKYTFLLYAPDYTDSEALNRRLAVRPKHLENAKVMFNGGVSRIGGALVSPDSYDTPNRKMVGSMMVFEAENIEAVRKIVEQDVYYTGGVWDKERLVIIPWVSAHPLPTPPPTDEQKPKL</sequence>